<evidence type="ECO:0000313" key="2">
    <source>
        <dbReference type="Proteomes" id="UP000299102"/>
    </source>
</evidence>
<proteinExistence type="predicted"/>
<gene>
    <name evidence="1" type="ORF">EVAR_29036_1</name>
</gene>
<sequence length="303" mass="33908">MTSRILILSKNSQIHKYVYGALTVRGQCPRRSSMPFTMKLAIACERASVMARTTLLTRVISSCFCCLRGAGVVYTFGKDAKRARSPSADHLYSASVCQGPRCRPAHSSHKRRRLRPALAHARPATLTQCDATRFGIARNEPQEQLKAGQARGGFYKREDVPKGSFTRRTSFLRARVLRAGPHDNRHELLNWDIKPSTLDRCELEASKDRCGQCDYNDRERFNVLSTAGATGMIQVKEHLSILSCSGDGDLRRSSYFLTRLGVSRLMKTPARVDDPRNVFSLNTSLCAAGVRARISHRALFRAF</sequence>
<dbReference type="EMBL" id="BGZK01000467">
    <property type="protein sequence ID" value="GBP45288.1"/>
    <property type="molecule type" value="Genomic_DNA"/>
</dbReference>
<name>A0A4C1W1U6_EUMVA</name>
<evidence type="ECO:0000313" key="1">
    <source>
        <dbReference type="EMBL" id="GBP45288.1"/>
    </source>
</evidence>
<organism evidence="1 2">
    <name type="scientific">Eumeta variegata</name>
    <name type="common">Bagworm moth</name>
    <name type="synonym">Eumeta japonica</name>
    <dbReference type="NCBI Taxonomy" id="151549"/>
    <lineage>
        <taxon>Eukaryota</taxon>
        <taxon>Metazoa</taxon>
        <taxon>Ecdysozoa</taxon>
        <taxon>Arthropoda</taxon>
        <taxon>Hexapoda</taxon>
        <taxon>Insecta</taxon>
        <taxon>Pterygota</taxon>
        <taxon>Neoptera</taxon>
        <taxon>Endopterygota</taxon>
        <taxon>Lepidoptera</taxon>
        <taxon>Glossata</taxon>
        <taxon>Ditrysia</taxon>
        <taxon>Tineoidea</taxon>
        <taxon>Psychidae</taxon>
        <taxon>Oiketicinae</taxon>
        <taxon>Eumeta</taxon>
    </lineage>
</organism>
<keyword evidence="2" id="KW-1185">Reference proteome</keyword>
<dbReference type="AlphaFoldDB" id="A0A4C1W1U6"/>
<reference evidence="1 2" key="1">
    <citation type="journal article" date="2019" name="Commun. Biol.">
        <title>The bagworm genome reveals a unique fibroin gene that provides high tensile strength.</title>
        <authorList>
            <person name="Kono N."/>
            <person name="Nakamura H."/>
            <person name="Ohtoshi R."/>
            <person name="Tomita M."/>
            <person name="Numata K."/>
            <person name="Arakawa K."/>
        </authorList>
    </citation>
    <scope>NUCLEOTIDE SEQUENCE [LARGE SCALE GENOMIC DNA]</scope>
</reference>
<accession>A0A4C1W1U6</accession>
<comment type="caution">
    <text evidence="1">The sequence shown here is derived from an EMBL/GenBank/DDBJ whole genome shotgun (WGS) entry which is preliminary data.</text>
</comment>
<protein>
    <submittedName>
        <fullName evidence="1">Uncharacterized protein</fullName>
    </submittedName>
</protein>
<dbReference type="Proteomes" id="UP000299102">
    <property type="component" value="Unassembled WGS sequence"/>
</dbReference>